<dbReference type="AlphaFoldDB" id="A0A5N3VA26"/>
<sequence length="137" mass="15407">MESPSPQFPRSCSTACKDVEFTVKTCTHSSLFKGNLRADLPKWPPANRRYTIHTLLYLKWITNKDLLYSTGNPAQYPGLIPGLERSPGERNGSPLQYSCLENPMDRGAWQTLVHGVTRVGHDLATKPPPWVSQVAQW</sequence>
<comment type="caution">
    <text evidence="1">The sequence shown here is derived from an EMBL/GenBank/DDBJ whole genome shotgun (WGS) entry which is preliminary data.</text>
</comment>
<gene>
    <name evidence="1" type="ORF">FD755_024367</name>
</gene>
<evidence type="ECO:0000313" key="1">
    <source>
        <dbReference type="EMBL" id="KAB0345981.1"/>
    </source>
</evidence>
<name>A0A5N3VA26_MUNRE</name>
<keyword evidence="2" id="KW-1185">Reference proteome</keyword>
<dbReference type="Proteomes" id="UP000326062">
    <property type="component" value="Unassembled WGS sequence"/>
</dbReference>
<accession>A0A5N3VA26</accession>
<reference evidence="1 2" key="1">
    <citation type="submission" date="2019-06" db="EMBL/GenBank/DDBJ databases">
        <title>Discovery of a novel chromosome fission-fusion reversal in muntjac.</title>
        <authorList>
            <person name="Mudd A.B."/>
            <person name="Bredeson J.V."/>
            <person name="Baum R."/>
            <person name="Hockemeyer D."/>
            <person name="Rokhsar D.S."/>
        </authorList>
    </citation>
    <scope>NUCLEOTIDE SEQUENCE [LARGE SCALE GENOMIC DNA]</scope>
    <source>
        <strain evidence="1">UCam_UCB_Mr</strain>
        <tissue evidence="1">Fibroblast cell line</tissue>
    </source>
</reference>
<protein>
    <submittedName>
        <fullName evidence="1">Uncharacterized protein</fullName>
    </submittedName>
</protein>
<organism evidence="1 2">
    <name type="scientific">Muntiacus reevesi</name>
    <name type="common">Reeves' muntjac</name>
    <name type="synonym">Cervus reevesi</name>
    <dbReference type="NCBI Taxonomy" id="9886"/>
    <lineage>
        <taxon>Eukaryota</taxon>
        <taxon>Metazoa</taxon>
        <taxon>Chordata</taxon>
        <taxon>Craniata</taxon>
        <taxon>Vertebrata</taxon>
        <taxon>Euteleostomi</taxon>
        <taxon>Mammalia</taxon>
        <taxon>Eutheria</taxon>
        <taxon>Laurasiatheria</taxon>
        <taxon>Artiodactyla</taxon>
        <taxon>Ruminantia</taxon>
        <taxon>Pecora</taxon>
        <taxon>Cervidae</taxon>
        <taxon>Muntiacinae</taxon>
        <taxon>Muntiacus</taxon>
    </lineage>
</organism>
<proteinExistence type="predicted"/>
<evidence type="ECO:0000313" key="2">
    <source>
        <dbReference type="Proteomes" id="UP000326062"/>
    </source>
</evidence>
<dbReference type="EMBL" id="VCEB01002578">
    <property type="protein sequence ID" value="KAB0345981.1"/>
    <property type="molecule type" value="Genomic_DNA"/>
</dbReference>